<keyword evidence="4" id="KW-1185">Reference proteome</keyword>
<evidence type="ECO:0000313" key="4">
    <source>
        <dbReference type="Proteomes" id="UP001632038"/>
    </source>
</evidence>
<accession>A0ABD3DUU7</accession>
<feature type="compositionally biased region" description="Polar residues" evidence="1">
    <location>
        <begin position="380"/>
        <end position="395"/>
    </location>
</feature>
<protein>
    <recommendedName>
        <fullName evidence="2">TPX2 central domain-containing protein</fullName>
    </recommendedName>
</protein>
<comment type="caution">
    <text evidence="3">The sequence shown here is derived from an EMBL/GenBank/DDBJ whole genome shotgun (WGS) entry which is preliminary data.</text>
</comment>
<name>A0ABD3DUU7_9LAMI</name>
<evidence type="ECO:0000313" key="3">
    <source>
        <dbReference type="EMBL" id="KAL3645367.1"/>
    </source>
</evidence>
<sequence length="522" mass="58600">MEEEMVEDIVNEEEAEYSFTVYEIDLDYEFDAARFFDFSRDESPLETRQAELWFDSAGSYPPSPFVAMLVPREDMLMENVNISPKYKGVETMNLSNSDSDVEADHEISAMEMNYRGEVQVKGTSSSVHIGSQQKFQNQSHKLPSGLAFYNHMSNIVNSENQTTLSKKPVFPRSSTLMKPTASQLAKQNRPQAGHSRSCVPMLDKTSKSAASTCMIENQAAKRQKLDGGHLRKVMGTAQLQQTSFVHKAPKLGGLLDGNLTHTKPRITIPRDPGLETANRAQRTREKNSKDENVTSTVRRFKALPLNRKILEAPSLLPKRSTPRVPDFQEFHLKTSERALHHSSATLKSTVPANPSNKDLYKFTSNLTTDRGSKEPGRPNIMNNNSSRPDGCQSSHSFKALPLNKKILSSKGDIGIFRNFKKESTVPMEFNFQTEKRLHINPPIDLFNKLSLACETQAEPEVPSSLSTTAKGSKENRWGCFRQGNEVKQPTKLKLSLFGGMHQVTADEDKIDVSFANWSKPIR</sequence>
<dbReference type="Proteomes" id="UP001632038">
    <property type="component" value="Unassembled WGS sequence"/>
</dbReference>
<feature type="domain" description="TPX2 central" evidence="2">
    <location>
        <begin position="265"/>
        <end position="431"/>
    </location>
</feature>
<feature type="region of interest" description="Disordered" evidence="1">
    <location>
        <begin position="341"/>
        <end position="395"/>
    </location>
</feature>
<dbReference type="InterPro" id="IPR009675">
    <property type="entry name" value="TPX2_fam"/>
</dbReference>
<evidence type="ECO:0000256" key="1">
    <source>
        <dbReference type="SAM" id="MobiDB-lite"/>
    </source>
</evidence>
<dbReference type="InterPro" id="IPR027330">
    <property type="entry name" value="TPX2_central_dom"/>
</dbReference>
<evidence type="ECO:0000259" key="2">
    <source>
        <dbReference type="Pfam" id="PF12214"/>
    </source>
</evidence>
<organism evidence="3 4">
    <name type="scientific">Castilleja foliolosa</name>
    <dbReference type="NCBI Taxonomy" id="1961234"/>
    <lineage>
        <taxon>Eukaryota</taxon>
        <taxon>Viridiplantae</taxon>
        <taxon>Streptophyta</taxon>
        <taxon>Embryophyta</taxon>
        <taxon>Tracheophyta</taxon>
        <taxon>Spermatophyta</taxon>
        <taxon>Magnoliopsida</taxon>
        <taxon>eudicotyledons</taxon>
        <taxon>Gunneridae</taxon>
        <taxon>Pentapetalae</taxon>
        <taxon>asterids</taxon>
        <taxon>lamiids</taxon>
        <taxon>Lamiales</taxon>
        <taxon>Orobanchaceae</taxon>
        <taxon>Pedicularideae</taxon>
        <taxon>Castillejinae</taxon>
        <taxon>Castilleja</taxon>
    </lineage>
</organism>
<dbReference type="Pfam" id="PF12214">
    <property type="entry name" value="TPX2_importin"/>
    <property type="match status" value="1"/>
</dbReference>
<dbReference type="PANTHER" id="PTHR14326">
    <property type="entry name" value="TARGETING PROTEIN FOR XKLP2"/>
    <property type="match status" value="1"/>
</dbReference>
<dbReference type="AlphaFoldDB" id="A0ABD3DUU7"/>
<feature type="compositionally biased region" description="Polar residues" evidence="1">
    <location>
        <begin position="342"/>
        <end position="369"/>
    </location>
</feature>
<dbReference type="PANTHER" id="PTHR14326:SF15">
    <property type="entry name" value="OS06G0130200 PROTEIN"/>
    <property type="match status" value="1"/>
</dbReference>
<gene>
    <name evidence="3" type="ORF">CASFOL_010547</name>
</gene>
<dbReference type="EMBL" id="JAVIJP010000013">
    <property type="protein sequence ID" value="KAL3645367.1"/>
    <property type="molecule type" value="Genomic_DNA"/>
</dbReference>
<reference evidence="4" key="1">
    <citation type="journal article" date="2024" name="IScience">
        <title>Strigolactones Initiate the Formation of Haustorium-like Structures in Castilleja.</title>
        <authorList>
            <person name="Buerger M."/>
            <person name="Peterson D."/>
            <person name="Chory J."/>
        </authorList>
    </citation>
    <scope>NUCLEOTIDE SEQUENCE [LARGE SCALE GENOMIC DNA]</scope>
</reference>
<proteinExistence type="predicted"/>